<dbReference type="CDD" id="cd00593">
    <property type="entry name" value="RIBOc"/>
    <property type="match status" value="2"/>
</dbReference>
<dbReference type="EMBL" id="PKSG01000313">
    <property type="protein sequence ID" value="POR36604.1"/>
    <property type="molecule type" value="Genomic_DNA"/>
</dbReference>
<evidence type="ECO:0000256" key="8">
    <source>
        <dbReference type="ARBA" id="ARBA00022801"/>
    </source>
</evidence>
<dbReference type="Pfam" id="PF00271">
    <property type="entry name" value="Helicase_C"/>
    <property type="match status" value="1"/>
</dbReference>
<dbReference type="InterPro" id="IPR000999">
    <property type="entry name" value="RNase_III_dom"/>
</dbReference>
<dbReference type="GO" id="GO:0003723">
    <property type="term" value="F:RNA binding"/>
    <property type="evidence" value="ECO:0007669"/>
    <property type="project" value="UniProtKB-UniRule"/>
</dbReference>
<dbReference type="OrthoDB" id="416741at2759"/>
<keyword evidence="11" id="KW-0067">ATP-binding</keyword>
<dbReference type="GO" id="GO:0046872">
    <property type="term" value="F:metal ion binding"/>
    <property type="evidence" value="ECO:0007669"/>
    <property type="project" value="UniProtKB-KW"/>
</dbReference>
<accession>A0A2S4L2E6</accession>
<keyword evidence="8" id="KW-0378">Hydrolase</keyword>
<keyword evidence="5" id="KW-0479">Metal-binding</keyword>
<evidence type="ECO:0000259" key="19">
    <source>
        <dbReference type="PROSITE" id="PS50142"/>
    </source>
</evidence>
<dbReference type="CDD" id="cd18034">
    <property type="entry name" value="DEXHc_dicer"/>
    <property type="match status" value="1"/>
</dbReference>
<feature type="domain" description="Helicase ATP-binding" evidence="21">
    <location>
        <begin position="152"/>
        <end position="332"/>
    </location>
</feature>
<dbReference type="SMART" id="SM00490">
    <property type="entry name" value="HELICc"/>
    <property type="match status" value="1"/>
</dbReference>
<keyword evidence="10" id="KW-0862">Zinc</keyword>
<dbReference type="Pfam" id="PF00270">
    <property type="entry name" value="DEAD"/>
    <property type="match status" value="1"/>
</dbReference>
<dbReference type="InterPro" id="IPR038248">
    <property type="entry name" value="Dicer_dimer_sf"/>
</dbReference>
<evidence type="ECO:0000259" key="21">
    <source>
        <dbReference type="PROSITE" id="PS51192"/>
    </source>
</evidence>
<dbReference type="Pfam" id="PF00636">
    <property type="entry name" value="Ribonuclease_3"/>
    <property type="match status" value="2"/>
</dbReference>
<evidence type="ECO:0000259" key="23">
    <source>
        <dbReference type="PROSITE" id="PS51327"/>
    </source>
</evidence>
<evidence type="ECO:0000256" key="5">
    <source>
        <dbReference type="ARBA" id="ARBA00022723"/>
    </source>
</evidence>
<keyword evidence="4" id="KW-0930">Antiviral protein</keyword>
<feature type="compositionally biased region" description="Polar residues" evidence="18">
    <location>
        <begin position="17"/>
        <end position="37"/>
    </location>
</feature>
<evidence type="ECO:0000256" key="15">
    <source>
        <dbReference type="ARBA" id="ARBA00023211"/>
    </source>
</evidence>
<keyword evidence="12" id="KW-0460">Magnesium</keyword>
<keyword evidence="25" id="KW-1185">Reference proteome</keyword>
<dbReference type="Gene3D" id="3.30.160.380">
    <property type="entry name" value="Dicer dimerisation domain"/>
    <property type="match status" value="1"/>
</dbReference>
<dbReference type="GO" id="GO:0004386">
    <property type="term" value="F:helicase activity"/>
    <property type="evidence" value="ECO:0007669"/>
    <property type="project" value="UniProtKB-KW"/>
</dbReference>
<dbReference type="GO" id="GO:0004525">
    <property type="term" value="F:ribonuclease III activity"/>
    <property type="evidence" value="ECO:0007669"/>
    <property type="project" value="InterPro"/>
</dbReference>
<proteinExistence type="inferred from homology"/>
<evidence type="ECO:0000256" key="2">
    <source>
        <dbReference type="ARBA" id="ARBA00001946"/>
    </source>
</evidence>
<dbReference type="PROSITE" id="PS00517">
    <property type="entry name" value="RNASE_3_1"/>
    <property type="match status" value="2"/>
</dbReference>
<dbReference type="InterPro" id="IPR001650">
    <property type="entry name" value="Helicase_C-like"/>
</dbReference>
<name>A0A2S4L2E6_9HYPO</name>
<dbReference type="PROSITE" id="PS50142">
    <property type="entry name" value="RNASE_3_2"/>
    <property type="match status" value="2"/>
</dbReference>
<evidence type="ECO:0000256" key="11">
    <source>
        <dbReference type="ARBA" id="ARBA00022840"/>
    </source>
</evidence>
<dbReference type="SUPFAM" id="SSF52540">
    <property type="entry name" value="P-loop containing nucleoside triphosphate hydrolases"/>
    <property type="match status" value="1"/>
</dbReference>
<dbReference type="Pfam" id="PF03368">
    <property type="entry name" value="Dicer_dimer"/>
    <property type="match status" value="1"/>
</dbReference>
<dbReference type="SMART" id="SM00535">
    <property type="entry name" value="RIBOc"/>
    <property type="match status" value="2"/>
</dbReference>
<evidence type="ECO:0000256" key="4">
    <source>
        <dbReference type="ARBA" id="ARBA00022721"/>
    </source>
</evidence>
<evidence type="ECO:0000313" key="24">
    <source>
        <dbReference type="EMBL" id="POR36604.1"/>
    </source>
</evidence>
<dbReference type="InterPro" id="IPR014001">
    <property type="entry name" value="Helicase_ATP-bd"/>
</dbReference>
<evidence type="ECO:0000256" key="14">
    <source>
        <dbReference type="ARBA" id="ARBA00023118"/>
    </source>
</evidence>
<keyword evidence="7" id="KW-0547">Nucleotide-binding</keyword>
<dbReference type="SMART" id="SM00487">
    <property type="entry name" value="DEXDc"/>
    <property type="match status" value="1"/>
</dbReference>
<comment type="cofactor">
    <cofactor evidence="2">
        <name>Mg(2+)</name>
        <dbReference type="ChEBI" id="CHEBI:18420"/>
    </cofactor>
</comment>
<feature type="domain" description="Dicer dsRNA-binding fold" evidence="23">
    <location>
        <begin position="678"/>
        <end position="769"/>
    </location>
</feature>
<gene>
    <name evidence="24" type="ORF">TPAR_03201</name>
</gene>
<evidence type="ECO:0000313" key="25">
    <source>
        <dbReference type="Proteomes" id="UP000237481"/>
    </source>
</evidence>
<dbReference type="Gene3D" id="3.40.50.300">
    <property type="entry name" value="P-loop containing nucleotide triphosphate hydrolases"/>
    <property type="match status" value="2"/>
</dbReference>
<reference evidence="24 25" key="1">
    <citation type="submission" date="2018-01" db="EMBL/GenBank/DDBJ databases">
        <title>Harnessing the power of phylogenomics to disentangle the directionality and signatures of interkingdom host jumping in the parasitic fungal genus Tolypocladium.</title>
        <authorList>
            <person name="Quandt C.A."/>
            <person name="Patterson W."/>
            <person name="Spatafora J.W."/>
        </authorList>
    </citation>
    <scope>NUCLEOTIDE SEQUENCE [LARGE SCALE GENOMIC DNA]</scope>
    <source>
        <strain evidence="24 25">NRBC 100945</strain>
    </source>
</reference>
<dbReference type="PANTHER" id="PTHR14950:SF62">
    <property type="entry name" value="DICER-LIKE PROTEIN 1"/>
    <property type="match status" value="1"/>
</dbReference>
<dbReference type="PANTHER" id="PTHR14950">
    <property type="entry name" value="DICER-RELATED"/>
    <property type="match status" value="1"/>
</dbReference>
<dbReference type="GO" id="GO:0050688">
    <property type="term" value="P:regulation of defense response to virus"/>
    <property type="evidence" value="ECO:0007669"/>
    <property type="project" value="UniProtKB-KW"/>
</dbReference>
<keyword evidence="15" id="KW-0464">Manganese</keyword>
<protein>
    <recommendedName>
        <fullName evidence="3">Dicer-like protein 1</fullName>
    </recommendedName>
</protein>
<comment type="caution">
    <text evidence="24">The sequence shown here is derived from an EMBL/GenBank/DDBJ whole genome shotgun (WGS) entry which is preliminary data.</text>
</comment>
<keyword evidence="6" id="KW-0677">Repeat</keyword>
<evidence type="ECO:0000256" key="18">
    <source>
        <dbReference type="SAM" id="MobiDB-lite"/>
    </source>
</evidence>
<dbReference type="GO" id="GO:0051607">
    <property type="term" value="P:defense response to virus"/>
    <property type="evidence" value="ECO:0007669"/>
    <property type="project" value="UniProtKB-KW"/>
</dbReference>
<dbReference type="InterPro" id="IPR027417">
    <property type="entry name" value="P-loop_NTPase"/>
</dbReference>
<evidence type="ECO:0000259" key="20">
    <source>
        <dbReference type="PROSITE" id="PS50821"/>
    </source>
</evidence>
<evidence type="ECO:0000256" key="17">
    <source>
        <dbReference type="PROSITE-ProRule" id="PRU00657"/>
    </source>
</evidence>
<dbReference type="GO" id="GO:0005737">
    <property type="term" value="C:cytoplasm"/>
    <property type="evidence" value="ECO:0007669"/>
    <property type="project" value="TreeGrafter"/>
</dbReference>
<evidence type="ECO:0000256" key="3">
    <source>
        <dbReference type="ARBA" id="ARBA00020797"/>
    </source>
</evidence>
<evidence type="ECO:0000256" key="12">
    <source>
        <dbReference type="ARBA" id="ARBA00022842"/>
    </source>
</evidence>
<organism evidence="24 25">
    <name type="scientific">Tolypocladium paradoxum</name>
    <dbReference type="NCBI Taxonomy" id="94208"/>
    <lineage>
        <taxon>Eukaryota</taxon>
        <taxon>Fungi</taxon>
        <taxon>Dikarya</taxon>
        <taxon>Ascomycota</taxon>
        <taxon>Pezizomycotina</taxon>
        <taxon>Sordariomycetes</taxon>
        <taxon>Hypocreomycetidae</taxon>
        <taxon>Hypocreales</taxon>
        <taxon>Ophiocordycipitaceae</taxon>
        <taxon>Tolypocladium</taxon>
    </lineage>
</organism>
<sequence length="1583" mass="177986">MGDQAVACRPDAASRGDPQTSIANGLTQHASDAQSSPQQPPCAALDSTKPEANGPDDGHRGSDDDHDVDSGSDDGIDKYRLIANPEVARGLSALRQRGDAAFHEWIQKSQRLSAKRPNDQAGGIDRVSTARLIQSNEEKRIIASPREYQIELFERAKERNIIIVLDTGSGKTLIAALLLRHTLDQELERRAIGQPKKVAFFLVEKVALCFQQYSVLKANLEHPVAKFHGEMAGIMRTKEFWDKQFADNMVFVCTAQIVLDCLNSGFLHISQVNLLIFDEAHHTKKNHPYARIIKDHYLREPNTRPRILGMTASPVDAQTRDLRAAATELESILCSEIATVSDETLIESQAQRRQIETKEYYDRLIKPEYARTPLWKELAGLISDDAQYRLHFEATQEAASTLGAWCADRYWELFMTDTEVSKRAAKAQSSSSGLFTVDGMSEADTVVSSLHQAQKIIRDHARSNTAAMDGASKGFSSKVKTLRHILEDAFRQDARRCIVFVQKRHTALLLADVFQQVDEHIPNMRAAYLVGSQAMSSSIANMSFRDQVLSLQRFRRGETNCLFATQVAEEGIDIPECDLIIRFDLYDSAIQYIQSKGRARQAKSTYISMLEEGNMQHLRRLKQATRDANALRQFCSALPADRKIQDTFDPTTSLEHERIAQKVYEIPETGARLTFASSQEVLSKFVSSLSYNDMSLTPEYVVTSSYASKKFVATIGFPESSPIKSMNGFAQRNKQLARCSAAFEACVDLIKKKYINGHLQPTFSKRLPAMRNARLALSSNKREEYTMRVKPEMWSQLGPDAPAELFQAVLALDNPKAVGRPTRPLILLSRHPLPCLEPTLLYFDQGRTSVARLLPSSKPLKLSPDKVEALASFTLIMFADVFSKDYNAGPAQLPYFVAPSAVANTKIVNGDSPLIDWKQLDGVVHSEPPSWRDALDDDFFHHKFVLDPWDGSRKFIIYGVNKSLKPSDPVPEGAPLPKSRAYRLVEQNIKEYSNSLTINSRKRRAWDEDQPVVNAELLSLRRNFLDEYGKEEAWGPGKDMRCWLILEPLRISRLPIDVVSMAMIVPVMMYRVDSVLIALEACALLDLDIRPDLALEALTKDSSNTEEHGEEQVDFQSGMGNNYERLEFLGDAFLKMATTVSLFTLMPNTNEFEYHVERMLLVCNQNLFNHAVDRKLQEYVRSKSFDRRTWYPNLRLKKGKAGKAEVWHSLSDKSIADVCEALIGAAYIGSMGTGVGEMDLAVKAVTKMVKSKNHKMLKFSEYYEAFKMPDWQTVPASAAQRAAVDRIHEATGYRFEWPLLLRSAFKHPSYPYETIPSYQRLEFLGDALLDLVIVDHLFERFPDADPQWLTEHKMAMVSNHFFGSLCVQLGLQKHLLMTTSSLIGQIGDYVAELELAKETGRLEVEGEGLKARQDFWLATSQPPKVLSDMLEALVGAMFVDSRYDYAVVRRFFTSFIQPYFEDMALYDTYASRHPVTALAHVMQNQFGCQRWRLYVSTVPAAADRGAAALTDEDVVCALMVHEQAVEHSTGKTGRDAKLVVAKMALQRFEGLDREVFRAEMGCGCHCKEAEDMGAADNDGPSRG</sequence>
<feature type="domain" description="RNase III" evidence="19">
    <location>
        <begin position="1284"/>
        <end position="1442"/>
    </location>
</feature>
<keyword evidence="13 17" id="KW-0694">RNA-binding</keyword>
<dbReference type="Gene3D" id="1.10.1520.10">
    <property type="entry name" value="Ribonuclease III domain"/>
    <property type="match status" value="2"/>
</dbReference>
<keyword evidence="14" id="KW-0051">Antiviral defense</keyword>
<dbReference type="PROSITE" id="PS51327">
    <property type="entry name" value="DICER_DSRBF"/>
    <property type="match status" value="1"/>
</dbReference>
<feature type="domain" description="RNase III" evidence="19">
    <location>
        <begin position="1092"/>
        <end position="1231"/>
    </location>
</feature>
<evidence type="ECO:0000256" key="7">
    <source>
        <dbReference type="ARBA" id="ARBA00022741"/>
    </source>
</evidence>
<feature type="domain" description="PAZ" evidence="20">
    <location>
        <begin position="913"/>
        <end position="1053"/>
    </location>
</feature>
<dbReference type="InterPro" id="IPR011545">
    <property type="entry name" value="DEAD/DEAH_box_helicase_dom"/>
</dbReference>
<dbReference type="SUPFAM" id="SSF69065">
    <property type="entry name" value="RNase III domain-like"/>
    <property type="match status" value="2"/>
</dbReference>
<evidence type="ECO:0000259" key="22">
    <source>
        <dbReference type="PROSITE" id="PS51194"/>
    </source>
</evidence>
<evidence type="ECO:0000256" key="6">
    <source>
        <dbReference type="ARBA" id="ARBA00022737"/>
    </source>
</evidence>
<dbReference type="InterPro" id="IPR005034">
    <property type="entry name" value="Dicer_dimerisation"/>
</dbReference>
<evidence type="ECO:0000256" key="9">
    <source>
        <dbReference type="ARBA" id="ARBA00022806"/>
    </source>
</evidence>
<evidence type="ECO:0000256" key="1">
    <source>
        <dbReference type="ARBA" id="ARBA00001936"/>
    </source>
</evidence>
<comment type="cofactor">
    <cofactor evidence="1">
        <name>Mn(2+)</name>
        <dbReference type="ChEBI" id="CHEBI:29035"/>
    </cofactor>
</comment>
<dbReference type="STRING" id="94208.A0A2S4L2E6"/>
<dbReference type="Proteomes" id="UP000237481">
    <property type="component" value="Unassembled WGS sequence"/>
</dbReference>
<dbReference type="InterPro" id="IPR003100">
    <property type="entry name" value="PAZ_dom"/>
</dbReference>
<feature type="domain" description="Helicase C-terminal" evidence="22">
    <location>
        <begin position="481"/>
        <end position="645"/>
    </location>
</feature>
<dbReference type="PROSITE" id="PS50821">
    <property type="entry name" value="PAZ"/>
    <property type="match status" value="1"/>
</dbReference>
<evidence type="ECO:0000256" key="13">
    <source>
        <dbReference type="ARBA" id="ARBA00022884"/>
    </source>
</evidence>
<dbReference type="GO" id="GO:0005634">
    <property type="term" value="C:nucleus"/>
    <property type="evidence" value="ECO:0007669"/>
    <property type="project" value="TreeGrafter"/>
</dbReference>
<dbReference type="GO" id="GO:0030422">
    <property type="term" value="P:siRNA processing"/>
    <property type="evidence" value="ECO:0007669"/>
    <property type="project" value="TreeGrafter"/>
</dbReference>
<feature type="compositionally biased region" description="Acidic residues" evidence="18">
    <location>
        <begin position="64"/>
        <end position="74"/>
    </location>
</feature>
<keyword evidence="9" id="KW-0347">Helicase</keyword>
<dbReference type="GO" id="GO:0005524">
    <property type="term" value="F:ATP binding"/>
    <property type="evidence" value="ECO:0007669"/>
    <property type="project" value="UniProtKB-KW"/>
</dbReference>
<comment type="similarity">
    <text evidence="16 17">Belongs to the helicase family. Dicer subfamily.</text>
</comment>
<dbReference type="Pfam" id="PF24995">
    <property type="entry name" value="DSRM_2"/>
    <property type="match status" value="1"/>
</dbReference>
<dbReference type="PROSITE" id="PS51192">
    <property type="entry name" value="HELICASE_ATP_BIND_1"/>
    <property type="match status" value="1"/>
</dbReference>
<dbReference type="InterPro" id="IPR036389">
    <property type="entry name" value="RNase_III_sf"/>
</dbReference>
<dbReference type="FunFam" id="1.10.1520.10:FF:000015">
    <property type="entry name" value="Dicer-like protein 1"/>
    <property type="match status" value="1"/>
</dbReference>
<evidence type="ECO:0000256" key="16">
    <source>
        <dbReference type="ARBA" id="ARBA00035116"/>
    </source>
</evidence>
<evidence type="ECO:0000256" key="10">
    <source>
        <dbReference type="ARBA" id="ARBA00022833"/>
    </source>
</evidence>
<feature type="region of interest" description="Disordered" evidence="18">
    <location>
        <begin position="1"/>
        <end position="77"/>
    </location>
</feature>
<dbReference type="PROSITE" id="PS51194">
    <property type="entry name" value="HELICASE_CTER"/>
    <property type="match status" value="1"/>
</dbReference>
<dbReference type="InterPro" id="IPR056755">
    <property type="entry name" value="DSRM_2"/>
</dbReference>